<dbReference type="AlphaFoldDB" id="A0A158KII5"/>
<dbReference type="SMART" id="SM00895">
    <property type="entry name" value="FCD"/>
    <property type="match status" value="1"/>
</dbReference>
<dbReference type="Pfam" id="PF00392">
    <property type="entry name" value="GntR"/>
    <property type="match status" value="1"/>
</dbReference>
<dbReference type="Gene3D" id="1.10.10.10">
    <property type="entry name" value="Winged helix-like DNA-binding domain superfamily/Winged helix DNA-binding domain"/>
    <property type="match status" value="1"/>
</dbReference>
<name>A0A158KII5_9BURK</name>
<accession>A0A158KII5</accession>
<dbReference type="SUPFAM" id="SSF48008">
    <property type="entry name" value="GntR ligand-binding domain-like"/>
    <property type="match status" value="1"/>
</dbReference>
<evidence type="ECO:0000313" key="6">
    <source>
        <dbReference type="Proteomes" id="UP000055019"/>
    </source>
</evidence>
<keyword evidence="2" id="KW-0238">DNA-binding</keyword>
<evidence type="ECO:0000259" key="4">
    <source>
        <dbReference type="PROSITE" id="PS50949"/>
    </source>
</evidence>
<feature type="domain" description="HTH gntR-type" evidence="4">
    <location>
        <begin position="1"/>
        <end position="66"/>
    </location>
</feature>
<dbReference type="SMART" id="SM00345">
    <property type="entry name" value="HTH_GNTR"/>
    <property type="match status" value="1"/>
</dbReference>
<dbReference type="GO" id="GO:0003677">
    <property type="term" value="F:DNA binding"/>
    <property type="evidence" value="ECO:0007669"/>
    <property type="project" value="UniProtKB-KW"/>
</dbReference>
<dbReference type="PANTHER" id="PTHR43537">
    <property type="entry name" value="TRANSCRIPTIONAL REGULATOR, GNTR FAMILY"/>
    <property type="match status" value="1"/>
</dbReference>
<comment type="caution">
    <text evidence="5">The sequence shown here is derived from an EMBL/GenBank/DDBJ whole genome shotgun (WGS) entry which is preliminary data.</text>
</comment>
<dbReference type="Gene3D" id="1.20.120.530">
    <property type="entry name" value="GntR ligand-binding domain-like"/>
    <property type="match status" value="1"/>
</dbReference>
<proteinExistence type="predicted"/>
<dbReference type="InterPro" id="IPR011711">
    <property type="entry name" value="GntR_C"/>
</dbReference>
<dbReference type="InterPro" id="IPR036390">
    <property type="entry name" value="WH_DNA-bd_sf"/>
</dbReference>
<gene>
    <name evidence="5" type="ORF">AWB74_05797</name>
</gene>
<dbReference type="InterPro" id="IPR036388">
    <property type="entry name" value="WH-like_DNA-bd_sf"/>
</dbReference>
<dbReference type="InterPro" id="IPR000524">
    <property type="entry name" value="Tscrpt_reg_HTH_GntR"/>
</dbReference>
<protein>
    <submittedName>
        <fullName evidence="5">GntR family transcriptional regulator</fullName>
    </submittedName>
</protein>
<organism evidence="5 6">
    <name type="scientific">Caballeronia arvi</name>
    <dbReference type="NCBI Taxonomy" id="1777135"/>
    <lineage>
        <taxon>Bacteria</taxon>
        <taxon>Pseudomonadati</taxon>
        <taxon>Pseudomonadota</taxon>
        <taxon>Betaproteobacteria</taxon>
        <taxon>Burkholderiales</taxon>
        <taxon>Burkholderiaceae</taxon>
        <taxon>Caballeronia</taxon>
    </lineage>
</organism>
<sequence length="214" mass="24055">MRDQVYQLLREDLLSGTLAAGTRLVELDLAQRYGVSRTPVREALFQLAREGLVAQTDRGYALMADTPLDFVQRMGVRLLLDPSLAAHAARNGTDQQIEELRLTYKKLTKAAETAKFVPFVTALHQFRTLLLEMSHNTALSRVCAVLEDQFLLVRNEYFKKDENRKTAIEHNGLLLKAIETRDAKAATRVAKEYIELLIATDPSGSRNAQTKPTV</sequence>
<dbReference type="PRINTS" id="PR00035">
    <property type="entry name" value="HTHGNTR"/>
</dbReference>
<keyword evidence="1" id="KW-0805">Transcription regulation</keyword>
<evidence type="ECO:0000313" key="5">
    <source>
        <dbReference type="EMBL" id="SAL80825.1"/>
    </source>
</evidence>
<dbReference type="Proteomes" id="UP000055019">
    <property type="component" value="Unassembled WGS sequence"/>
</dbReference>
<dbReference type="GO" id="GO:0003700">
    <property type="term" value="F:DNA-binding transcription factor activity"/>
    <property type="evidence" value="ECO:0007669"/>
    <property type="project" value="InterPro"/>
</dbReference>
<dbReference type="SUPFAM" id="SSF46785">
    <property type="entry name" value="Winged helix' DNA-binding domain"/>
    <property type="match status" value="1"/>
</dbReference>
<dbReference type="InterPro" id="IPR008920">
    <property type="entry name" value="TF_FadR/GntR_C"/>
</dbReference>
<dbReference type="EMBL" id="FCOM02000035">
    <property type="protein sequence ID" value="SAL80825.1"/>
    <property type="molecule type" value="Genomic_DNA"/>
</dbReference>
<dbReference type="PROSITE" id="PS50949">
    <property type="entry name" value="HTH_GNTR"/>
    <property type="match status" value="1"/>
</dbReference>
<dbReference type="Pfam" id="PF07729">
    <property type="entry name" value="FCD"/>
    <property type="match status" value="1"/>
</dbReference>
<evidence type="ECO:0000256" key="2">
    <source>
        <dbReference type="ARBA" id="ARBA00023125"/>
    </source>
</evidence>
<dbReference type="CDD" id="cd07377">
    <property type="entry name" value="WHTH_GntR"/>
    <property type="match status" value="1"/>
</dbReference>
<evidence type="ECO:0000256" key="3">
    <source>
        <dbReference type="ARBA" id="ARBA00023163"/>
    </source>
</evidence>
<keyword evidence="6" id="KW-1185">Reference proteome</keyword>
<reference evidence="5" key="1">
    <citation type="submission" date="2016-01" db="EMBL/GenBank/DDBJ databases">
        <authorList>
            <person name="Peeters C."/>
        </authorList>
    </citation>
    <scope>NUCLEOTIDE SEQUENCE [LARGE SCALE GENOMIC DNA]</scope>
    <source>
        <strain evidence="5">LMG 29317</strain>
    </source>
</reference>
<keyword evidence="3" id="KW-0804">Transcription</keyword>
<evidence type="ECO:0000256" key="1">
    <source>
        <dbReference type="ARBA" id="ARBA00023015"/>
    </source>
</evidence>
<dbReference type="PANTHER" id="PTHR43537:SF5">
    <property type="entry name" value="UXU OPERON TRANSCRIPTIONAL REGULATOR"/>
    <property type="match status" value="1"/>
</dbReference>